<dbReference type="InterPro" id="IPR036866">
    <property type="entry name" value="RibonucZ/Hydroxyglut_hydro"/>
</dbReference>
<comment type="caution">
    <text evidence="2">The sequence shown here is derived from an EMBL/GenBank/DDBJ whole genome shotgun (WGS) entry which is preliminary data.</text>
</comment>
<dbReference type="Gene3D" id="1.10.10.10">
    <property type="entry name" value="Winged helix-like DNA-binding domain superfamily/Winged helix DNA-binding domain"/>
    <property type="match status" value="1"/>
</dbReference>
<dbReference type="RefSeq" id="WP_166403192.1">
    <property type="nucleotide sequence ID" value="NZ_JAANHS010000007.1"/>
</dbReference>
<dbReference type="Proteomes" id="UP001515660">
    <property type="component" value="Unassembled WGS sequence"/>
</dbReference>
<dbReference type="PANTHER" id="PTHR23131">
    <property type="entry name" value="ENDORIBONUCLEASE LACTB2"/>
    <property type="match status" value="1"/>
</dbReference>
<dbReference type="CDD" id="cd16278">
    <property type="entry name" value="metallo-hydrolase-like_MBL-fold"/>
    <property type="match status" value="1"/>
</dbReference>
<gene>
    <name evidence="2" type="ORF">G8O29_10470</name>
</gene>
<evidence type="ECO:0000313" key="2">
    <source>
        <dbReference type="EMBL" id="NHB77161.1"/>
    </source>
</evidence>
<feature type="domain" description="Metallo-beta-lactamase" evidence="1">
    <location>
        <begin position="25"/>
        <end position="204"/>
    </location>
</feature>
<protein>
    <submittedName>
        <fullName evidence="2">MBL fold metallo-hydrolase</fullName>
    </submittedName>
</protein>
<dbReference type="InterPro" id="IPR036388">
    <property type="entry name" value="WH-like_DNA-bd_sf"/>
</dbReference>
<dbReference type="InterPro" id="IPR050662">
    <property type="entry name" value="Sec-metab_biosynth-thioest"/>
</dbReference>
<dbReference type="PANTHER" id="PTHR23131:SF0">
    <property type="entry name" value="ENDORIBONUCLEASE LACTB2"/>
    <property type="match status" value="1"/>
</dbReference>
<dbReference type="InterPro" id="IPR041516">
    <property type="entry name" value="LACTB2_WH"/>
</dbReference>
<keyword evidence="3" id="KW-1185">Reference proteome</keyword>
<organism evidence="2 3">
    <name type="scientific">Rhodobacter calidifons</name>
    <dbReference type="NCBI Taxonomy" id="2715277"/>
    <lineage>
        <taxon>Bacteria</taxon>
        <taxon>Pseudomonadati</taxon>
        <taxon>Pseudomonadota</taxon>
        <taxon>Alphaproteobacteria</taxon>
        <taxon>Rhodobacterales</taxon>
        <taxon>Rhodobacter group</taxon>
        <taxon>Rhodobacter</taxon>
    </lineage>
</organism>
<dbReference type="Pfam" id="PF00753">
    <property type="entry name" value="Lactamase_B"/>
    <property type="match status" value="1"/>
</dbReference>
<evidence type="ECO:0000259" key="1">
    <source>
        <dbReference type="SMART" id="SM00849"/>
    </source>
</evidence>
<name>A0ABX0G8X8_9RHOB</name>
<evidence type="ECO:0000313" key="3">
    <source>
        <dbReference type="Proteomes" id="UP001515660"/>
    </source>
</evidence>
<proteinExistence type="predicted"/>
<dbReference type="EMBL" id="JAANHS010000007">
    <property type="protein sequence ID" value="NHB77161.1"/>
    <property type="molecule type" value="Genomic_DNA"/>
</dbReference>
<accession>A0ABX0G8X8</accession>
<dbReference type="Gene3D" id="3.60.15.10">
    <property type="entry name" value="Ribonuclease Z/Hydroxyacylglutathione hydrolase-like"/>
    <property type="match status" value="1"/>
</dbReference>
<dbReference type="SUPFAM" id="SSF56281">
    <property type="entry name" value="Metallo-hydrolase/oxidoreductase"/>
    <property type="match status" value="1"/>
</dbReference>
<dbReference type="Pfam" id="PF17778">
    <property type="entry name" value="WHD_BLACT"/>
    <property type="match status" value="1"/>
</dbReference>
<reference evidence="2 3" key="1">
    <citation type="journal article" date="2022" name="Microorganisms">
        <title>Genome Sequence and Characterization of a Xanthorhodopsin-Containing, Aerobic Anoxygenic Phototrophic Rhodobacter Species, Isolated from Mesophilic Conditions at Yellowstone National Park.</title>
        <authorList>
            <person name="Kyndt J.A."/>
            <person name="Robertson S."/>
            <person name="Shoffstall I.B."/>
            <person name="Ramaley R.F."/>
            <person name="Meyer T.E."/>
        </authorList>
    </citation>
    <scope>NUCLEOTIDE SEQUENCE [LARGE SCALE GENOMIC DNA]</scope>
    <source>
        <strain evidence="2 3">M37P</strain>
    </source>
</reference>
<sequence length="291" mass="30377">MSRPGSDPPLRCLVAPNPSPLTGAGTNTWIVGGSALAVIDPGPDDPAHLAAILAAVGPGQRIAHILVTHAHRDHSALAARLGALTGAPTHAFGTATEGRSPVMQALADRLAAEGEGLDRGFVPDLRLAEGETVAGPDWTLRALHTPGHLGGHLCLALGETLFSGDHVMGWSSSIVSPPDGDMTDYMASLRRLAGRRWSRLLPGHGAPVPDPERRLAELIAHRQGREAQILAALARAPARLPDLTARIYAGTPPHLLPEAARNALAHLVDLSGRNLISAHPALEPGAEFRLS</sequence>
<dbReference type="InterPro" id="IPR001279">
    <property type="entry name" value="Metallo-B-lactamas"/>
</dbReference>
<dbReference type="SMART" id="SM00849">
    <property type="entry name" value="Lactamase_B"/>
    <property type="match status" value="1"/>
</dbReference>